<dbReference type="EMBL" id="BRYA01000318">
    <property type="protein sequence ID" value="GMI46881.1"/>
    <property type="molecule type" value="Genomic_DNA"/>
</dbReference>
<comment type="caution">
    <text evidence="14">The sequence shown here is derived from an EMBL/GenBank/DDBJ whole genome shotgun (WGS) entry which is preliminary data.</text>
</comment>
<evidence type="ECO:0000256" key="6">
    <source>
        <dbReference type="ARBA" id="ARBA00022824"/>
    </source>
</evidence>
<proteinExistence type="predicted"/>
<dbReference type="GO" id="GO:0005789">
    <property type="term" value="C:endoplasmic reticulum membrane"/>
    <property type="evidence" value="ECO:0007669"/>
    <property type="project" value="UniProtKB-SubCell"/>
</dbReference>
<accession>A0A9W7GLD5</accession>
<keyword evidence="4" id="KW-0808">Transferase</keyword>
<feature type="transmembrane region" description="Helical" evidence="13">
    <location>
        <begin position="74"/>
        <end position="98"/>
    </location>
</feature>
<evidence type="ECO:0000256" key="1">
    <source>
        <dbReference type="ARBA" id="ARBA00004477"/>
    </source>
</evidence>
<dbReference type="InterPro" id="IPR004277">
    <property type="entry name" value="PSS"/>
</dbReference>
<evidence type="ECO:0000256" key="2">
    <source>
        <dbReference type="ARBA" id="ARBA00005189"/>
    </source>
</evidence>
<sequence length="284" mass="32102">MGSSNKLALLTKTSLAIYNILLLLILTRSSEDVAIETRFILGLGSGDPSLDFKELSYAQNCSSMSNLGSMLDRFFIVHLLGFFVMSFSIRNATLTWMVSVGFELMELSLKNWFTNFNECWYDSLILDVLVCNNIGIALGILLSTYLLENRGWSWLKPLEREPWMHTCIVTSTMFSILNAFVLKAVLFIPAEHPINPLRTMLMGLELYYFVLEGTEKRTGSMFKFGCITLVLEMAVGYRHGVRGGLLDLDVLPFGGKIYLFLLLIALVVSAVKVANYSRKRRKEE</sequence>
<protein>
    <submittedName>
        <fullName evidence="14">Uncharacterized protein</fullName>
    </submittedName>
</protein>
<gene>
    <name evidence="14" type="ORF">TrCOL_g2551</name>
</gene>
<keyword evidence="3" id="KW-0444">Lipid biosynthesis</keyword>
<keyword evidence="5 13" id="KW-0812">Transmembrane</keyword>
<comment type="pathway">
    <text evidence="12">Phospholipid metabolism.</text>
</comment>
<evidence type="ECO:0000313" key="14">
    <source>
        <dbReference type="EMBL" id="GMI46881.1"/>
    </source>
</evidence>
<keyword evidence="7 13" id="KW-1133">Transmembrane helix</keyword>
<keyword evidence="10" id="KW-0594">Phospholipid biosynthesis</keyword>
<dbReference type="PANTHER" id="PTHR15362:SF7">
    <property type="entry name" value="PHOSPHATIDYLSERINE SYNTHASE 2"/>
    <property type="match status" value="1"/>
</dbReference>
<evidence type="ECO:0000256" key="9">
    <source>
        <dbReference type="ARBA" id="ARBA00023136"/>
    </source>
</evidence>
<organism evidence="14 15">
    <name type="scientific">Triparma columacea</name>
    <dbReference type="NCBI Taxonomy" id="722753"/>
    <lineage>
        <taxon>Eukaryota</taxon>
        <taxon>Sar</taxon>
        <taxon>Stramenopiles</taxon>
        <taxon>Ochrophyta</taxon>
        <taxon>Bolidophyceae</taxon>
        <taxon>Parmales</taxon>
        <taxon>Triparmaceae</taxon>
        <taxon>Triparma</taxon>
    </lineage>
</organism>
<feature type="transmembrane region" description="Helical" evidence="13">
    <location>
        <begin position="119"/>
        <end position="143"/>
    </location>
</feature>
<feature type="transmembrane region" description="Helical" evidence="13">
    <location>
        <begin position="163"/>
        <end position="188"/>
    </location>
</feature>
<evidence type="ECO:0000256" key="12">
    <source>
        <dbReference type="ARBA" id="ARBA00025707"/>
    </source>
</evidence>
<evidence type="ECO:0000256" key="8">
    <source>
        <dbReference type="ARBA" id="ARBA00023098"/>
    </source>
</evidence>
<name>A0A9W7GLD5_9STRA</name>
<dbReference type="Proteomes" id="UP001165065">
    <property type="component" value="Unassembled WGS sequence"/>
</dbReference>
<keyword evidence="9 13" id="KW-0472">Membrane</keyword>
<dbReference type="PANTHER" id="PTHR15362">
    <property type="entry name" value="PHOSPHATIDYLINOSITOL SYNTHASE"/>
    <property type="match status" value="1"/>
</dbReference>
<dbReference type="AlphaFoldDB" id="A0A9W7GLD5"/>
<keyword evidence="11" id="KW-1208">Phospholipid metabolism</keyword>
<evidence type="ECO:0000256" key="5">
    <source>
        <dbReference type="ARBA" id="ARBA00022692"/>
    </source>
</evidence>
<comment type="subcellular location">
    <subcellularLocation>
        <location evidence="1">Endoplasmic reticulum membrane</location>
        <topology evidence="1">Multi-pass membrane protein</topology>
    </subcellularLocation>
</comment>
<evidence type="ECO:0000256" key="13">
    <source>
        <dbReference type="SAM" id="Phobius"/>
    </source>
</evidence>
<evidence type="ECO:0000256" key="10">
    <source>
        <dbReference type="ARBA" id="ARBA00023209"/>
    </source>
</evidence>
<evidence type="ECO:0000256" key="7">
    <source>
        <dbReference type="ARBA" id="ARBA00022989"/>
    </source>
</evidence>
<evidence type="ECO:0000256" key="4">
    <source>
        <dbReference type="ARBA" id="ARBA00022679"/>
    </source>
</evidence>
<dbReference type="GO" id="GO:0106245">
    <property type="term" value="F:L-serine-phosphatidylethanolamine phosphatidyltransferase activity"/>
    <property type="evidence" value="ECO:0007669"/>
    <property type="project" value="InterPro"/>
</dbReference>
<keyword evidence="15" id="KW-1185">Reference proteome</keyword>
<reference evidence="15" key="1">
    <citation type="journal article" date="2023" name="Commun. Biol.">
        <title>Genome analysis of Parmales, the sister group of diatoms, reveals the evolutionary specialization of diatoms from phago-mixotrophs to photoautotrophs.</title>
        <authorList>
            <person name="Ban H."/>
            <person name="Sato S."/>
            <person name="Yoshikawa S."/>
            <person name="Yamada K."/>
            <person name="Nakamura Y."/>
            <person name="Ichinomiya M."/>
            <person name="Sato N."/>
            <person name="Blanc-Mathieu R."/>
            <person name="Endo H."/>
            <person name="Kuwata A."/>
            <person name="Ogata H."/>
        </authorList>
    </citation>
    <scope>NUCLEOTIDE SEQUENCE [LARGE SCALE GENOMIC DNA]</scope>
</reference>
<feature type="transmembrane region" description="Helical" evidence="13">
    <location>
        <begin position="257"/>
        <end position="274"/>
    </location>
</feature>
<keyword evidence="8" id="KW-0443">Lipid metabolism</keyword>
<evidence type="ECO:0000256" key="3">
    <source>
        <dbReference type="ARBA" id="ARBA00022516"/>
    </source>
</evidence>
<keyword evidence="6" id="KW-0256">Endoplasmic reticulum</keyword>
<dbReference type="OrthoDB" id="10265393at2759"/>
<dbReference type="GO" id="GO:0006659">
    <property type="term" value="P:phosphatidylserine biosynthetic process"/>
    <property type="evidence" value="ECO:0007669"/>
    <property type="project" value="InterPro"/>
</dbReference>
<dbReference type="Pfam" id="PF03034">
    <property type="entry name" value="PSS"/>
    <property type="match status" value="1"/>
</dbReference>
<comment type="pathway">
    <text evidence="2">Lipid metabolism.</text>
</comment>
<evidence type="ECO:0000313" key="15">
    <source>
        <dbReference type="Proteomes" id="UP001165065"/>
    </source>
</evidence>
<evidence type="ECO:0000256" key="11">
    <source>
        <dbReference type="ARBA" id="ARBA00023264"/>
    </source>
</evidence>